<protein>
    <submittedName>
        <fullName evidence="7">Formate/nitrite transporter family protein</fullName>
    </submittedName>
</protein>
<dbReference type="InterPro" id="IPR024002">
    <property type="entry name" value="For/NO2_transpt_CS"/>
</dbReference>
<dbReference type="InterPro" id="IPR023271">
    <property type="entry name" value="Aquaporin-like"/>
</dbReference>
<feature type="transmembrane region" description="Helical" evidence="6">
    <location>
        <begin position="276"/>
        <end position="299"/>
    </location>
</feature>
<keyword evidence="8" id="KW-1185">Reference proteome</keyword>
<comment type="caution">
    <text evidence="7">The sequence shown here is derived from an EMBL/GenBank/DDBJ whole genome shotgun (WGS) entry which is preliminary data.</text>
</comment>
<keyword evidence="3 6" id="KW-1133">Transmembrane helix</keyword>
<keyword evidence="4 6" id="KW-0472">Membrane</keyword>
<evidence type="ECO:0000256" key="5">
    <source>
        <dbReference type="ARBA" id="ARBA00049660"/>
    </source>
</evidence>
<gene>
    <name evidence="7" type="ORF">Bequi_06565</name>
</gene>
<comment type="similarity">
    <text evidence="5">Belongs to the FNT transporter (TC 1.A.16) family.</text>
</comment>
<dbReference type="InterPro" id="IPR000292">
    <property type="entry name" value="For/NO2_transpt"/>
</dbReference>
<feature type="transmembrane region" description="Helical" evidence="6">
    <location>
        <begin position="129"/>
        <end position="155"/>
    </location>
</feature>
<dbReference type="Pfam" id="PF01226">
    <property type="entry name" value="Form_Nir_trans"/>
    <property type="match status" value="1"/>
</dbReference>
<dbReference type="Gene3D" id="1.20.1080.10">
    <property type="entry name" value="Glycerol uptake facilitator protein"/>
    <property type="match status" value="1"/>
</dbReference>
<proteinExistence type="inferred from homology"/>
<dbReference type="PANTHER" id="PTHR30520:SF6">
    <property type="entry name" value="FORMATE_NITRATE FAMILY TRANSPORTER (EUROFUNG)"/>
    <property type="match status" value="1"/>
</dbReference>
<feature type="transmembrane region" description="Helical" evidence="6">
    <location>
        <begin position="48"/>
        <end position="69"/>
    </location>
</feature>
<feature type="transmembrane region" description="Helical" evidence="6">
    <location>
        <begin position="175"/>
        <end position="196"/>
    </location>
</feature>
<name>A0ABT0R0X1_9MICO</name>
<dbReference type="EMBL" id="JAKNCJ010000002">
    <property type="protein sequence ID" value="MCL6423053.1"/>
    <property type="molecule type" value="Genomic_DNA"/>
</dbReference>
<dbReference type="PROSITE" id="PS01005">
    <property type="entry name" value="FORMATE_NITRITE_TP_1"/>
    <property type="match status" value="1"/>
</dbReference>
<accession>A0ABT0R0X1</accession>
<sequence>MTPPASRPAPVAPAPPAIPDPLIPQPPALAAAVEGAFLAKALKPRGEMFLLSMAAGAMIGLGFILFITSQQGLAGGDFPVGLGKVIGGFVFSVGLWLVVITGADLFTGTTLTVMPLLSRRLGVAPFLTHWCISLLGNLIGAVALAVLVLLAGTHASNGGAWGLVVLNSSLAKVSYPWFQAFMLAILANMCVCLGLWAATSGKTTFDKLVGVAGPLTLFVATGFEHSVANMFMLPMGLLVKYGAGDAFWQGKAVEAAGKTVEDYAALTVGSVVWDNFIPVILGNIVGGALVIGAFFWLSYRRSALAAERG</sequence>
<reference evidence="7" key="1">
    <citation type="submission" date="2022-02" db="EMBL/GenBank/DDBJ databases">
        <authorList>
            <person name="Lee M."/>
            <person name="Kim S.-J."/>
            <person name="Jung M.-Y."/>
        </authorList>
    </citation>
    <scope>NUCLEOTIDE SEQUENCE</scope>
    <source>
        <strain evidence="7">JHP9</strain>
    </source>
</reference>
<evidence type="ECO:0000256" key="6">
    <source>
        <dbReference type="SAM" id="Phobius"/>
    </source>
</evidence>
<dbReference type="PANTHER" id="PTHR30520">
    <property type="entry name" value="FORMATE TRANSPORTER-RELATED"/>
    <property type="match status" value="1"/>
</dbReference>
<organism evidence="7 8">
    <name type="scientific">Brachybacterium equifaecis</name>
    <dbReference type="NCBI Taxonomy" id="2910770"/>
    <lineage>
        <taxon>Bacteria</taxon>
        <taxon>Bacillati</taxon>
        <taxon>Actinomycetota</taxon>
        <taxon>Actinomycetes</taxon>
        <taxon>Micrococcales</taxon>
        <taxon>Dermabacteraceae</taxon>
        <taxon>Brachybacterium</taxon>
    </lineage>
</organism>
<comment type="subcellular location">
    <subcellularLocation>
        <location evidence="1">Membrane</location>
        <topology evidence="1">Multi-pass membrane protein</topology>
    </subcellularLocation>
</comment>
<evidence type="ECO:0000256" key="2">
    <source>
        <dbReference type="ARBA" id="ARBA00022692"/>
    </source>
</evidence>
<evidence type="ECO:0000313" key="8">
    <source>
        <dbReference type="Proteomes" id="UP001203761"/>
    </source>
</evidence>
<dbReference type="Proteomes" id="UP001203761">
    <property type="component" value="Unassembled WGS sequence"/>
</dbReference>
<feature type="transmembrane region" description="Helical" evidence="6">
    <location>
        <begin position="208"/>
        <end position="228"/>
    </location>
</feature>
<dbReference type="RefSeq" id="WP_249737149.1">
    <property type="nucleotide sequence ID" value="NZ_JAKNCJ010000002.1"/>
</dbReference>
<evidence type="ECO:0000313" key="7">
    <source>
        <dbReference type="EMBL" id="MCL6423053.1"/>
    </source>
</evidence>
<evidence type="ECO:0000256" key="3">
    <source>
        <dbReference type="ARBA" id="ARBA00022989"/>
    </source>
</evidence>
<evidence type="ECO:0000256" key="4">
    <source>
        <dbReference type="ARBA" id="ARBA00023136"/>
    </source>
</evidence>
<feature type="transmembrane region" description="Helical" evidence="6">
    <location>
        <begin position="89"/>
        <end position="117"/>
    </location>
</feature>
<evidence type="ECO:0000256" key="1">
    <source>
        <dbReference type="ARBA" id="ARBA00004141"/>
    </source>
</evidence>
<keyword evidence="2 6" id="KW-0812">Transmembrane</keyword>